<sequence length="608" mass="65702">MDHGPAPSNRPRLTADEQPPPGPPAPRTLSPVARRAAISAVAGTLAAGGLAAEILSRPDTLRNRVLASARTGDPTGTTVAARARVAQQPSLATDGEDRDSSFVAGKGSKATGQTGRPTEYAGYAAAAKAGRASPGLLAGKSGPLTDAQARRHLLNRVTFGPRPSDVQALERLGIDKWLAAQLSPTAKDAAGDRVWRAVPLAGADPATVRRSIDEYSWEAMFHTGIATLGRQVFGSRQLFEVVVDVFANHLHVATPSDRGWDVAPQYAVSVIRRHAFGRYSDMLQAAMRHPAMLRFLDNDASTRDSVNENLGRELLELHTVGVSSGYTEKDVRASAYVLSGRGATKDGVFEYDADKHRTGRVKVLDWSAANGSGKGGLAVGDRYLDYLAKHPATAKTIARKLVVRFVDDSPPAGLVNRLAQIYLRNNTAILPMLTALFRSSEFWDSLGSKTKRPLEDVVSSARALDLPFGPATPKGLEAVYWELNNLGHAPLAWPSPNGYPDVAPAWASAGQMLERWSMHRAMTYGWWEGMKQAKLPAALQPRKGDTYREWFDRLGVQLLGQLPNARQRSALATFVGAKLTSRVDRGRMEWQAGHVVALVLDSPQFLAR</sequence>
<feature type="region of interest" description="Disordered" evidence="1">
    <location>
        <begin position="1"/>
        <end position="30"/>
    </location>
</feature>
<evidence type="ECO:0000313" key="2">
    <source>
        <dbReference type="EMBL" id="GAA0952629.1"/>
    </source>
</evidence>
<keyword evidence="3" id="KW-1185">Reference proteome</keyword>
<proteinExistence type="predicted"/>
<reference evidence="3" key="1">
    <citation type="journal article" date="2019" name="Int. J. Syst. Evol. Microbiol.">
        <title>The Global Catalogue of Microorganisms (GCM) 10K type strain sequencing project: providing services to taxonomists for standard genome sequencing and annotation.</title>
        <authorList>
            <consortium name="The Broad Institute Genomics Platform"/>
            <consortium name="The Broad Institute Genome Sequencing Center for Infectious Disease"/>
            <person name="Wu L."/>
            <person name="Ma J."/>
        </authorList>
    </citation>
    <scope>NUCLEOTIDE SEQUENCE [LARGE SCALE GENOMIC DNA]</scope>
    <source>
        <strain evidence="3">JCM 10977</strain>
    </source>
</reference>
<feature type="region of interest" description="Disordered" evidence="1">
    <location>
        <begin position="68"/>
        <end position="115"/>
    </location>
</feature>
<evidence type="ECO:0000313" key="3">
    <source>
        <dbReference type="Proteomes" id="UP001500542"/>
    </source>
</evidence>
<accession>A0ABP4BNK4</accession>
<dbReference type="EMBL" id="BAAAHK010000013">
    <property type="protein sequence ID" value="GAA0952629.1"/>
    <property type="molecule type" value="Genomic_DNA"/>
</dbReference>
<feature type="compositionally biased region" description="Low complexity" evidence="1">
    <location>
        <begin position="77"/>
        <end position="88"/>
    </location>
</feature>
<gene>
    <name evidence="2" type="ORF">GCM10009554_55900</name>
</gene>
<evidence type="ECO:0000256" key="1">
    <source>
        <dbReference type="SAM" id="MobiDB-lite"/>
    </source>
</evidence>
<protein>
    <submittedName>
        <fullName evidence="2">DUF1800 domain-containing protein</fullName>
    </submittedName>
</protein>
<organism evidence="2 3">
    <name type="scientific">Kribbella koreensis</name>
    <dbReference type="NCBI Taxonomy" id="57909"/>
    <lineage>
        <taxon>Bacteria</taxon>
        <taxon>Bacillati</taxon>
        <taxon>Actinomycetota</taxon>
        <taxon>Actinomycetes</taxon>
        <taxon>Propionibacteriales</taxon>
        <taxon>Kribbellaceae</taxon>
        <taxon>Kribbella</taxon>
    </lineage>
</organism>
<dbReference type="Pfam" id="PF08811">
    <property type="entry name" value="DUF1800"/>
    <property type="match status" value="1"/>
</dbReference>
<comment type="caution">
    <text evidence="2">The sequence shown here is derived from an EMBL/GenBank/DDBJ whole genome shotgun (WGS) entry which is preliminary data.</text>
</comment>
<name>A0ABP4BNK4_9ACTN</name>
<dbReference type="InterPro" id="IPR014917">
    <property type="entry name" value="DUF1800"/>
</dbReference>
<dbReference type="Proteomes" id="UP001500542">
    <property type="component" value="Unassembled WGS sequence"/>
</dbReference>